<dbReference type="Pfam" id="PF03328">
    <property type="entry name" value="HpcH_HpaI"/>
    <property type="match status" value="1"/>
</dbReference>
<dbReference type="PANTHER" id="PTHR32308:SF10">
    <property type="entry name" value="CITRATE LYASE SUBUNIT BETA"/>
    <property type="match status" value="1"/>
</dbReference>
<evidence type="ECO:0000256" key="1">
    <source>
        <dbReference type="ARBA" id="ARBA00001946"/>
    </source>
</evidence>
<dbReference type="RefSeq" id="WP_176305066.1">
    <property type="nucleotide sequence ID" value="NZ_JABWCV010000047.1"/>
</dbReference>
<evidence type="ECO:0000313" key="8">
    <source>
        <dbReference type="Proteomes" id="UP000589984"/>
    </source>
</evidence>
<reference evidence="7 8" key="1">
    <citation type="submission" date="2020-06" db="EMBL/GenBank/DDBJ databases">
        <title>Halomonas sp. QX-1 draft genome sequence.</title>
        <authorList>
            <person name="Qiu X."/>
        </authorList>
    </citation>
    <scope>NUCLEOTIDE SEQUENCE [LARGE SCALE GENOMIC DNA]</scope>
    <source>
        <strain evidence="7 8">QX-1</strain>
    </source>
</reference>
<evidence type="ECO:0000256" key="2">
    <source>
        <dbReference type="ARBA" id="ARBA00022723"/>
    </source>
</evidence>
<dbReference type="GO" id="GO:0000287">
    <property type="term" value="F:magnesium ion binding"/>
    <property type="evidence" value="ECO:0007669"/>
    <property type="project" value="TreeGrafter"/>
</dbReference>
<dbReference type="PANTHER" id="PTHR32308">
    <property type="entry name" value="LYASE BETA SUBUNIT, PUTATIVE (AFU_ORTHOLOGUE AFUA_4G13030)-RELATED"/>
    <property type="match status" value="1"/>
</dbReference>
<proteinExistence type="predicted"/>
<comment type="cofactor">
    <cofactor evidence="1">
        <name>Mg(2+)</name>
        <dbReference type="ChEBI" id="CHEBI:18420"/>
    </cofactor>
</comment>
<dbReference type="SUPFAM" id="SSF51621">
    <property type="entry name" value="Phosphoenolpyruvate/pyruvate domain"/>
    <property type="match status" value="1"/>
</dbReference>
<dbReference type="GO" id="GO:0016829">
    <property type="term" value="F:lyase activity"/>
    <property type="evidence" value="ECO:0007669"/>
    <property type="project" value="UniProtKB-KW"/>
</dbReference>
<gene>
    <name evidence="7" type="ORF">HUO07_20875</name>
</gene>
<evidence type="ECO:0000313" key="7">
    <source>
        <dbReference type="EMBL" id="NVF16576.1"/>
    </source>
</evidence>
<feature type="binding site" evidence="5">
    <location>
        <position position="120"/>
    </location>
    <ligand>
        <name>Mg(2+)</name>
        <dbReference type="ChEBI" id="CHEBI:18420"/>
    </ligand>
</feature>
<dbReference type="InterPro" id="IPR015813">
    <property type="entry name" value="Pyrv/PenolPyrv_kinase-like_dom"/>
</dbReference>
<protein>
    <submittedName>
        <fullName evidence="7">CoA ester lyase</fullName>
    </submittedName>
</protein>
<evidence type="ECO:0000256" key="3">
    <source>
        <dbReference type="ARBA" id="ARBA00022842"/>
    </source>
</evidence>
<sequence>MRQGQQRSLLFVPGTRTDRIAKALASGADIVVVDLEDAVALEEKATARKALEQYLNSTPGVSFIVRINAEVGNEEQDFQQDLALCTKFPAITGVMLPKTETPEQIARASASGKPIWPLIETAQGLISLPKIAASTGVERLVFGALDMAVDLNLEPGSSGAETVLDHCRHQLILQSRAHSLPSPIESVTPEINDLSKVEIAAKKAVEMGFSGMLSIHPKQVLAIHNAFTPDDKTLHWARCILEEAKVRGGAFQFEGQMVDAPVLSRARAVLARANN</sequence>
<comment type="caution">
    <text evidence="7">The sequence shown here is derived from an EMBL/GenBank/DDBJ whole genome shotgun (WGS) entry which is preliminary data.</text>
</comment>
<keyword evidence="7" id="KW-0456">Lyase</keyword>
<feature type="binding site" evidence="5">
    <location>
        <position position="146"/>
    </location>
    <ligand>
        <name>Mg(2+)</name>
        <dbReference type="ChEBI" id="CHEBI:18420"/>
    </ligand>
</feature>
<name>A0A7Y6VBF6_9GAMM</name>
<evidence type="ECO:0000256" key="4">
    <source>
        <dbReference type="PIRSR" id="PIRSR015582-1"/>
    </source>
</evidence>
<keyword evidence="8" id="KW-1185">Reference proteome</keyword>
<organism evidence="7 8">
    <name type="scientific">Vreelandella maris</name>
    <dbReference type="NCBI Taxonomy" id="2729617"/>
    <lineage>
        <taxon>Bacteria</taxon>
        <taxon>Pseudomonadati</taxon>
        <taxon>Pseudomonadota</taxon>
        <taxon>Gammaproteobacteria</taxon>
        <taxon>Oceanospirillales</taxon>
        <taxon>Halomonadaceae</taxon>
        <taxon>Vreelandella</taxon>
    </lineage>
</organism>
<evidence type="ECO:0000256" key="5">
    <source>
        <dbReference type="PIRSR" id="PIRSR015582-2"/>
    </source>
</evidence>
<accession>A0A7Y6VBF6</accession>
<dbReference type="GO" id="GO:0006107">
    <property type="term" value="P:oxaloacetate metabolic process"/>
    <property type="evidence" value="ECO:0007669"/>
    <property type="project" value="TreeGrafter"/>
</dbReference>
<feature type="binding site" evidence="4">
    <location>
        <position position="66"/>
    </location>
    <ligand>
        <name>substrate</name>
    </ligand>
</feature>
<feature type="binding site" evidence="4">
    <location>
        <position position="120"/>
    </location>
    <ligand>
        <name>substrate</name>
    </ligand>
</feature>
<dbReference type="Proteomes" id="UP000589984">
    <property type="component" value="Unassembled WGS sequence"/>
</dbReference>
<dbReference type="Gene3D" id="3.20.20.60">
    <property type="entry name" value="Phosphoenolpyruvate-binding domains"/>
    <property type="match status" value="1"/>
</dbReference>
<dbReference type="EMBL" id="JABWCV010000047">
    <property type="protein sequence ID" value="NVF16576.1"/>
    <property type="molecule type" value="Genomic_DNA"/>
</dbReference>
<dbReference type="InterPro" id="IPR040442">
    <property type="entry name" value="Pyrv_kinase-like_dom_sf"/>
</dbReference>
<keyword evidence="3 5" id="KW-0460">Magnesium</keyword>
<dbReference type="AlphaFoldDB" id="A0A7Y6VBF6"/>
<dbReference type="InterPro" id="IPR011206">
    <property type="entry name" value="Citrate_lyase_beta/mcl1/mcl2"/>
</dbReference>
<evidence type="ECO:0000259" key="6">
    <source>
        <dbReference type="Pfam" id="PF03328"/>
    </source>
</evidence>
<keyword evidence="2 5" id="KW-0479">Metal-binding</keyword>
<dbReference type="PIRSF" id="PIRSF015582">
    <property type="entry name" value="Cit_lyase_B"/>
    <property type="match status" value="1"/>
</dbReference>
<feature type="domain" description="HpcH/HpaI aldolase/citrate lyase" evidence="6">
    <location>
        <begin position="7"/>
        <end position="217"/>
    </location>
</feature>
<dbReference type="InterPro" id="IPR005000">
    <property type="entry name" value="Aldolase/citrate-lyase_domain"/>
</dbReference>